<evidence type="ECO:0000259" key="5">
    <source>
        <dbReference type="PROSITE" id="PS50932"/>
    </source>
</evidence>
<dbReference type="Gene3D" id="1.10.260.40">
    <property type="entry name" value="lambda repressor-like DNA-binding domains"/>
    <property type="match status" value="1"/>
</dbReference>
<dbReference type="Proteomes" id="UP000196365">
    <property type="component" value="Unassembled WGS sequence"/>
</dbReference>
<keyword evidence="7" id="KW-1185">Reference proteome</keyword>
<dbReference type="InterPro" id="IPR000843">
    <property type="entry name" value="HTH_LacI"/>
</dbReference>
<keyword evidence="4" id="KW-0804">Transcription</keyword>
<keyword evidence="1" id="KW-0678">Repressor</keyword>
<dbReference type="GO" id="GO:0000976">
    <property type="term" value="F:transcription cis-regulatory region binding"/>
    <property type="evidence" value="ECO:0007669"/>
    <property type="project" value="TreeGrafter"/>
</dbReference>
<dbReference type="InterPro" id="IPR001761">
    <property type="entry name" value="Peripla_BP/Lac1_sug-bd_dom"/>
</dbReference>
<dbReference type="PROSITE" id="PS50932">
    <property type="entry name" value="HTH_LACI_2"/>
    <property type="match status" value="1"/>
</dbReference>
<evidence type="ECO:0000256" key="3">
    <source>
        <dbReference type="ARBA" id="ARBA00023125"/>
    </source>
</evidence>
<dbReference type="SUPFAM" id="SSF47413">
    <property type="entry name" value="lambda repressor-like DNA-binding domains"/>
    <property type="match status" value="1"/>
</dbReference>
<gene>
    <name evidence="6" type="ORF">SAMN02745973_01033</name>
</gene>
<dbReference type="PANTHER" id="PTHR30146">
    <property type="entry name" value="LACI-RELATED TRANSCRIPTIONAL REPRESSOR"/>
    <property type="match status" value="1"/>
</dbReference>
<dbReference type="Gene3D" id="3.40.50.2300">
    <property type="match status" value="2"/>
</dbReference>
<dbReference type="InterPro" id="IPR010982">
    <property type="entry name" value="Lambda_DNA-bd_dom_sf"/>
</dbReference>
<dbReference type="AlphaFoldDB" id="A0A1T4LMB1"/>
<dbReference type="CDD" id="cd01392">
    <property type="entry name" value="HTH_LacI"/>
    <property type="match status" value="1"/>
</dbReference>
<reference evidence="6 7" key="1">
    <citation type="submission" date="2017-02" db="EMBL/GenBank/DDBJ databases">
        <authorList>
            <person name="Peterson S.W."/>
        </authorList>
    </citation>
    <scope>NUCLEOTIDE SEQUENCE [LARGE SCALE GENOMIC DNA]</scope>
    <source>
        <strain evidence="6 7">DSM 15102</strain>
    </source>
</reference>
<keyword evidence="3" id="KW-0238">DNA-binding</keyword>
<dbReference type="EMBL" id="FUWV01000004">
    <property type="protein sequence ID" value="SJZ55852.1"/>
    <property type="molecule type" value="Genomic_DNA"/>
</dbReference>
<dbReference type="InterPro" id="IPR028082">
    <property type="entry name" value="Peripla_BP_I"/>
</dbReference>
<dbReference type="SMART" id="SM00354">
    <property type="entry name" value="HTH_LACI"/>
    <property type="match status" value="1"/>
</dbReference>
<dbReference type="PROSITE" id="PS00356">
    <property type="entry name" value="HTH_LACI_1"/>
    <property type="match status" value="1"/>
</dbReference>
<dbReference type="SUPFAM" id="SSF53822">
    <property type="entry name" value="Periplasmic binding protein-like I"/>
    <property type="match status" value="1"/>
</dbReference>
<proteinExistence type="predicted"/>
<organism evidence="6 7">
    <name type="scientific">Garciella nitratireducens DSM 15102</name>
    <dbReference type="NCBI Taxonomy" id="1121911"/>
    <lineage>
        <taxon>Bacteria</taxon>
        <taxon>Bacillati</taxon>
        <taxon>Bacillota</taxon>
        <taxon>Clostridia</taxon>
        <taxon>Eubacteriales</taxon>
        <taxon>Eubacteriaceae</taxon>
        <taxon>Garciella</taxon>
    </lineage>
</organism>
<evidence type="ECO:0000313" key="6">
    <source>
        <dbReference type="EMBL" id="SJZ55852.1"/>
    </source>
</evidence>
<dbReference type="GO" id="GO:0003700">
    <property type="term" value="F:DNA-binding transcription factor activity"/>
    <property type="evidence" value="ECO:0007669"/>
    <property type="project" value="TreeGrafter"/>
</dbReference>
<dbReference type="PANTHER" id="PTHR30146:SF148">
    <property type="entry name" value="HTH-TYPE TRANSCRIPTIONAL REPRESSOR PURR-RELATED"/>
    <property type="match status" value="1"/>
</dbReference>
<dbReference type="Pfam" id="PF00532">
    <property type="entry name" value="Peripla_BP_1"/>
    <property type="match status" value="1"/>
</dbReference>
<dbReference type="Pfam" id="PF00356">
    <property type="entry name" value="LacI"/>
    <property type="match status" value="1"/>
</dbReference>
<feature type="domain" description="HTH lacI-type" evidence="5">
    <location>
        <begin position="6"/>
        <end position="61"/>
    </location>
</feature>
<evidence type="ECO:0000256" key="2">
    <source>
        <dbReference type="ARBA" id="ARBA00023015"/>
    </source>
</evidence>
<accession>A0A1T4LMB1</accession>
<keyword evidence="2" id="KW-0805">Transcription regulation</keyword>
<protein>
    <submittedName>
        <fullName evidence="6">Transcriptional regulator, LacI family</fullName>
    </submittedName>
</protein>
<dbReference type="CDD" id="cd06267">
    <property type="entry name" value="PBP1_LacI_sugar_binding-like"/>
    <property type="match status" value="1"/>
</dbReference>
<dbReference type="OrthoDB" id="1776574at2"/>
<sequence>MLKKSVTIKEIAKEAQVSIATVSMILNNKDKNISESTRNKVLKIAKEKNYIPNTMARSLITKQTGIIGLVIPDITNPFFPEIARGVEDKASEERYSIIICNTDDNLQKEDQYIQILTEKMVDGIVITHSADRYQEDSIRILDGCRVPIVLIDRDYSIPNVIGKVLVDNFKASYEAVNYLLNKGYRKIAYITGSLNTKTARDRLEGYKEALLTRGISYDERYIKVGEYKIQWGIDATKKLVSEDVFFDAIFCGNDLIAIGSMKALKKFRLKVPQDIGIMGFDDIYMASVIEPALTTMKQPNYEMGYYAAELLIEGIKKESLSINEKNTKKIILDSKLIVRESS</sequence>
<evidence type="ECO:0000256" key="4">
    <source>
        <dbReference type="ARBA" id="ARBA00023163"/>
    </source>
</evidence>
<name>A0A1T4LMB1_9FIRM</name>
<evidence type="ECO:0000313" key="7">
    <source>
        <dbReference type="Proteomes" id="UP000196365"/>
    </source>
</evidence>
<dbReference type="RefSeq" id="WP_087678485.1">
    <property type="nucleotide sequence ID" value="NZ_FUWV01000004.1"/>
</dbReference>
<evidence type="ECO:0000256" key="1">
    <source>
        <dbReference type="ARBA" id="ARBA00022491"/>
    </source>
</evidence>